<organism evidence="1 2">
    <name type="scientific">Megamonas funiformis</name>
    <dbReference type="NCBI Taxonomy" id="437897"/>
    <lineage>
        <taxon>Bacteria</taxon>
        <taxon>Bacillati</taxon>
        <taxon>Bacillota</taxon>
        <taxon>Negativicutes</taxon>
        <taxon>Selenomonadales</taxon>
        <taxon>Selenomonadaceae</taxon>
        <taxon>Megamonas</taxon>
    </lineage>
</organism>
<reference evidence="1" key="1">
    <citation type="submission" date="2021-10" db="EMBL/GenBank/DDBJ databases">
        <title>Collection of gut derived symbiotic bacterial strains cultured from healthy donors.</title>
        <authorList>
            <person name="Lin H."/>
            <person name="Littmann E."/>
            <person name="Claire K."/>
            <person name="Pamer E."/>
        </authorList>
    </citation>
    <scope>NUCLEOTIDE SEQUENCE</scope>
    <source>
        <strain evidence="1">MSK.7.16</strain>
    </source>
</reference>
<evidence type="ECO:0000313" key="2">
    <source>
        <dbReference type="Proteomes" id="UP001198190"/>
    </source>
</evidence>
<accession>A0AAW4U0V6</accession>
<protein>
    <submittedName>
        <fullName evidence="1">Uncharacterized protein</fullName>
    </submittedName>
</protein>
<sequence length="46" mass="5459">MLRHKKTPEHILLCPDGRLFDNSTVHVVNSTKIRQFHTIYEIMLLL</sequence>
<dbReference type="EMBL" id="JAJCGD010000010">
    <property type="protein sequence ID" value="MCB6828118.1"/>
    <property type="molecule type" value="Genomic_DNA"/>
</dbReference>
<comment type="caution">
    <text evidence="1">The sequence shown here is derived from an EMBL/GenBank/DDBJ whole genome shotgun (WGS) entry which is preliminary data.</text>
</comment>
<proteinExistence type="predicted"/>
<evidence type="ECO:0000313" key="1">
    <source>
        <dbReference type="EMBL" id="MCB6828118.1"/>
    </source>
</evidence>
<gene>
    <name evidence="1" type="ORF">LIY65_05370</name>
</gene>
<dbReference type="Proteomes" id="UP001198190">
    <property type="component" value="Unassembled WGS sequence"/>
</dbReference>
<dbReference type="AlphaFoldDB" id="A0AAW4U0V6"/>
<name>A0AAW4U0V6_9FIRM</name>